<name>A0A9X2SA51_9BACL</name>
<evidence type="ECO:0000256" key="3">
    <source>
        <dbReference type="ARBA" id="ARBA00022679"/>
    </source>
</evidence>
<dbReference type="InterPro" id="IPR011712">
    <property type="entry name" value="Sig_transdc_His_kin_sub3_dim/P"/>
</dbReference>
<protein>
    <recommendedName>
        <fullName evidence="2">histidine kinase</fullName>
        <ecNumber evidence="2">2.7.13.3</ecNumber>
    </recommendedName>
</protein>
<feature type="transmembrane region" description="Helical" evidence="8">
    <location>
        <begin position="182"/>
        <end position="203"/>
    </location>
</feature>
<organism evidence="10 11">
    <name type="scientific">Paenibacillus soyae</name>
    <dbReference type="NCBI Taxonomy" id="2969249"/>
    <lineage>
        <taxon>Bacteria</taxon>
        <taxon>Bacillati</taxon>
        <taxon>Bacillota</taxon>
        <taxon>Bacilli</taxon>
        <taxon>Bacillales</taxon>
        <taxon>Paenibacillaceae</taxon>
        <taxon>Paenibacillus</taxon>
    </lineage>
</organism>
<dbReference type="Pfam" id="PF02518">
    <property type="entry name" value="HATPase_c"/>
    <property type="match status" value="1"/>
</dbReference>
<dbReference type="SUPFAM" id="SSF55874">
    <property type="entry name" value="ATPase domain of HSP90 chaperone/DNA topoisomerase II/histidine kinase"/>
    <property type="match status" value="1"/>
</dbReference>
<feature type="transmembrane region" description="Helical" evidence="8">
    <location>
        <begin position="9"/>
        <end position="32"/>
    </location>
</feature>
<evidence type="ECO:0000256" key="7">
    <source>
        <dbReference type="ARBA" id="ARBA00023012"/>
    </source>
</evidence>
<feature type="transmembrane region" description="Helical" evidence="8">
    <location>
        <begin position="247"/>
        <end position="268"/>
    </location>
</feature>
<feature type="transmembrane region" description="Helical" evidence="8">
    <location>
        <begin position="381"/>
        <end position="397"/>
    </location>
</feature>
<feature type="transmembrane region" description="Helical" evidence="8">
    <location>
        <begin position="126"/>
        <end position="145"/>
    </location>
</feature>
<dbReference type="CDD" id="cd16917">
    <property type="entry name" value="HATPase_UhpB-NarQ-NarX-like"/>
    <property type="match status" value="1"/>
</dbReference>
<dbReference type="InterPro" id="IPR005467">
    <property type="entry name" value="His_kinase_dom"/>
</dbReference>
<feature type="transmembrane region" description="Helical" evidence="8">
    <location>
        <begin position="311"/>
        <end position="331"/>
    </location>
</feature>
<evidence type="ECO:0000256" key="2">
    <source>
        <dbReference type="ARBA" id="ARBA00012438"/>
    </source>
</evidence>
<evidence type="ECO:0000256" key="5">
    <source>
        <dbReference type="ARBA" id="ARBA00022777"/>
    </source>
</evidence>
<dbReference type="InterPro" id="IPR003594">
    <property type="entry name" value="HATPase_dom"/>
</dbReference>
<dbReference type="SUPFAM" id="SSF50156">
    <property type="entry name" value="PDZ domain-like"/>
    <property type="match status" value="1"/>
</dbReference>
<keyword evidence="8" id="KW-0812">Transmembrane</keyword>
<dbReference type="Proteomes" id="UP001141950">
    <property type="component" value="Unassembled WGS sequence"/>
</dbReference>
<reference evidence="10" key="1">
    <citation type="submission" date="2022-08" db="EMBL/GenBank/DDBJ databases">
        <title>The genomic sequence of strain Paenibacillus sp. SCIV0701.</title>
        <authorList>
            <person name="Zhao H."/>
        </authorList>
    </citation>
    <scope>NUCLEOTIDE SEQUENCE</scope>
    <source>
        <strain evidence="10">SCIV0701</strain>
    </source>
</reference>
<evidence type="ECO:0000259" key="9">
    <source>
        <dbReference type="PROSITE" id="PS50109"/>
    </source>
</evidence>
<evidence type="ECO:0000256" key="1">
    <source>
        <dbReference type="ARBA" id="ARBA00000085"/>
    </source>
</evidence>
<evidence type="ECO:0000313" key="10">
    <source>
        <dbReference type="EMBL" id="MCR2803437.1"/>
    </source>
</evidence>
<dbReference type="GO" id="GO:0000155">
    <property type="term" value="F:phosphorelay sensor kinase activity"/>
    <property type="evidence" value="ECO:0007669"/>
    <property type="project" value="InterPro"/>
</dbReference>
<keyword evidence="8" id="KW-1133">Transmembrane helix</keyword>
<dbReference type="AlphaFoldDB" id="A0A9X2SA51"/>
<evidence type="ECO:0000313" key="11">
    <source>
        <dbReference type="Proteomes" id="UP001141950"/>
    </source>
</evidence>
<evidence type="ECO:0000256" key="8">
    <source>
        <dbReference type="SAM" id="Phobius"/>
    </source>
</evidence>
<feature type="transmembrane region" description="Helical" evidence="8">
    <location>
        <begin position="280"/>
        <end position="299"/>
    </location>
</feature>
<keyword evidence="4" id="KW-0547">Nucleotide-binding</keyword>
<proteinExistence type="predicted"/>
<dbReference type="Pfam" id="PF07730">
    <property type="entry name" value="HisKA_3"/>
    <property type="match status" value="1"/>
</dbReference>
<dbReference type="GO" id="GO:0016020">
    <property type="term" value="C:membrane"/>
    <property type="evidence" value="ECO:0007669"/>
    <property type="project" value="InterPro"/>
</dbReference>
<feature type="domain" description="Histidine kinase" evidence="9">
    <location>
        <begin position="691"/>
        <end position="781"/>
    </location>
</feature>
<dbReference type="GO" id="GO:0046983">
    <property type="term" value="F:protein dimerization activity"/>
    <property type="evidence" value="ECO:0007669"/>
    <property type="project" value="InterPro"/>
</dbReference>
<feature type="transmembrane region" description="Helical" evidence="8">
    <location>
        <begin position="215"/>
        <end position="235"/>
    </location>
</feature>
<comment type="caution">
    <text evidence="10">The sequence shown here is derived from an EMBL/GenBank/DDBJ whole genome shotgun (WGS) entry which is preliminary data.</text>
</comment>
<dbReference type="Gene3D" id="3.30.565.10">
    <property type="entry name" value="Histidine kinase-like ATPase, C-terminal domain"/>
    <property type="match status" value="1"/>
</dbReference>
<evidence type="ECO:0000256" key="6">
    <source>
        <dbReference type="ARBA" id="ARBA00022840"/>
    </source>
</evidence>
<comment type="catalytic activity">
    <reaction evidence="1">
        <text>ATP + protein L-histidine = ADP + protein N-phospho-L-histidine.</text>
        <dbReference type="EC" id="2.7.13.3"/>
    </reaction>
</comment>
<gene>
    <name evidence="10" type="ORF">NQZ67_06015</name>
</gene>
<keyword evidence="5" id="KW-0418">Kinase</keyword>
<keyword evidence="11" id="KW-1185">Reference proteome</keyword>
<dbReference type="InterPro" id="IPR036890">
    <property type="entry name" value="HATPase_C_sf"/>
</dbReference>
<keyword evidence="6 10" id="KW-0067">ATP-binding</keyword>
<feature type="transmembrane region" description="Helical" evidence="8">
    <location>
        <begin position="352"/>
        <end position="369"/>
    </location>
</feature>
<dbReference type="PANTHER" id="PTHR24421:SF60">
    <property type="entry name" value="SENSOR HISTIDINE KINASE COMP"/>
    <property type="match status" value="1"/>
</dbReference>
<dbReference type="InterPro" id="IPR036034">
    <property type="entry name" value="PDZ_sf"/>
</dbReference>
<sequence length="798" mass="91426">MRLAKSNRILAILFVIAFAAILFYLTIVIVRIPSIGALLVKEADNLYIVQSVEPAGEAVISGIRPQDRIVEVNGEPAHLYDNVMKYNSLEYADNVLVEHRDGTSALIHFSKGWTNEHSATELMLQLYIPGISLLFFFAFSGFLYVKRKNDPAVLMLILFFMSIGICYYSSAASHRSDPVGLSVIYVVMPAIILIFMNFMNIYLRRFNVQFIGKKFLRALFMLAGAVSLFSLVYIWTDLFDFEVLSYIKIAYSGVVLIGNLVCIYRLAFKFIKHRNSKLKSLFTITLVSHLVAFTPFTTMNLLPLMLGQKQILPAAFTALFLFVLPIVYFYLSTSSQLFDIDFILTRFKYYTALSLLPAALVSGVAAFVMDLGRHGGWSKWFLLYSITFIGMTLFLYAKEQIDQRFRPKIFKAMYSYQDSLDRFSRSIARVMKQSDLEAVLKQEITSLLPVNRISFLIVDQAEHVVFPVAMNDEEKVTGDFLLGIVNTLKLGELIDLPYGLGMIIGKQRSRYHILWIGLKTNHTRFNSDEIRWLKTMANYSSIVFENLYLIEGLIEDLETEVRKEQTTSPWVLRMLFCLSENERRKLAADLHDSALQDQLIWYRKLESVMMDHPITDKLGSELEQIKEGLLDVIHQIRETCNELRPPLLKEMGVVEAVESIIEHMQMRVNFDVRFRSTPVQEPMDEEQITAIYRIVQELLRNADKHAGAKVVQLELELREGTIYFRYQDDGVGMEVHQMEESFEHMGLSGIKERVASLEGDISFYSERGKGLEVIILMPLIMSNGLSERGISRDSYLIS</sequence>
<dbReference type="EC" id="2.7.13.3" evidence="2"/>
<accession>A0A9X2SA51</accession>
<dbReference type="RefSeq" id="WP_257443705.1">
    <property type="nucleotide sequence ID" value="NZ_JANIPJ010000003.1"/>
</dbReference>
<dbReference type="SMART" id="SM00387">
    <property type="entry name" value="HATPase_c"/>
    <property type="match status" value="1"/>
</dbReference>
<dbReference type="GO" id="GO:0005524">
    <property type="term" value="F:ATP binding"/>
    <property type="evidence" value="ECO:0007669"/>
    <property type="project" value="UniProtKB-KW"/>
</dbReference>
<dbReference type="EMBL" id="JANIPJ010000003">
    <property type="protein sequence ID" value="MCR2803437.1"/>
    <property type="molecule type" value="Genomic_DNA"/>
</dbReference>
<dbReference type="InterPro" id="IPR050482">
    <property type="entry name" value="Sensor_HK_TwoCompSys"/>
</dbReference>
<keyword evidence="7" id="KW-0902">Two-component regulatory system</keyword>
<keyword evidence="3" id="KW-0808">Transferase</keyword>
<evidence type="ECO:0000256" key="4">
    <source>
        <dbReference type="ARBA" id="ARBA00022741"/>
    </source>
</evidence>
<feature type="transmembrane region" description="Helical" evidence="8">
    <location>
        <begin position="152"/>
        <end position="170"/>
    </location>
</feature>
<keyword evidence="8" id="KW-0472">Membrane</keyword>
<dbReference type="PROSITE" id="PS50109">
    <property type="entry name" value="HIS_KIN"/>
    <property type="match status" value="1"/>
</dbReference>
<dbReference type="PANTHER" id="PTHR24421">
    <property type="entry name" value="NITRATE/NITRITE SENSOR PROTEIN NARX-RELATED"/>
    <property type="match status" value="1"/>
</dbReference>